<dbReference type="Proteomes" id="UP000756703">
    <property type="component" value="Unassembled WGS sequence"/>
</dbReference>
<accession>A0A932YWL0</accession>
<dbReference type="EMBL" id="JACQMI010000013">
    <property type="protein sequence ID" value="MBI4132797.1"/>
    <property type="molecule type" value="Genomic_DNA"/>
</dbReference>
<comment type="caution">
    <text evidence="1">The sequence shown here is derived from an EMBL/GenBank/DDBJ whole genome shotgun (WGS) entry which is preliminary data.</text>
</comment>
<evidence type="ECO:0000313" key="2">
    <source>
        <dbReference type="Proteomes" id="UP000756703"/>
    </source>
</evidence>
<name>A0A932YWL0_9BACT</name>
<sequence>MRHEQIFGNEKITSPDVRREVVTKCDRYLRTETRTNYEDQRRENKEIRSSFLSAKCDGNP</sequence>
<evidence type="ECO:0000313" key="1">
    <source>
        <dbReference type="EMBL" id="MBI4132797.1"/>
    </source>
</evidence>
<reference evidence="1" key="1">
    <citation type="submission" date="2020-07" db="EMBL/GenBank/DDBJ databases">
        <title>Huge and variable diversity of episymbiotic CPR bacteria and DPANN archaea in groundwater ecosystems.</title>
        <authorList>
            <person name="He C.Y."/>
            <person name="Keren R."/>
            <person name="Whittaker M."/>
            <person name="Farag I.F."/>
            <person name="Doudna J."/>
            <person name="Cate J.H.D."/>
            <person name="Banfield J.F."/>
        </authorList>
    </citation>
    <scope>NUCLEOTIDE SEQUENCE</scope>
    <source>
        <strain evidence="1">NC_groundwater_1225_Ag_S-0.1um_56_177</strain>
    </source>
</reference>
<dbReference type="AlphaFoldDB" id="A0A932YWL0"/>
<organism evidence="1 2">
    <name type="scientific">Candidatus Sungiibacteriota bacterium</name>
    <dbReference type="NCBI Taxonomy" id="2750080"/>
    <lineage>
        <taxon>Bacteria</taxon>
        <taxon>Candidatus Sungiibacteriota</taxon>
    </lineage>
</organism>
<proteinExistence type="predicted"/>
<gene>
    <name evidence="1" type="ORF">HY473_01755</name>
</gene>
<protein>
    <submittedName>
        <fullName evidence="1">Uncharacterized protein</fullName>
    </submittedName>
</protein>